<evidence type="ECO:0000313" key="3">
    <source>
        <dbReference type="Proteomes" id="UP001157160"/>
    </source>
</evidence>
<dbReference type="GO" id="GO:0051536">
    <property type="term" value="F:iron-sulfur cluster binding"/>
    <property type="evidence" value="ECO:0007669"/>
    <property type="project" value="InterPro"/>
</dbReference>
<sequence>MTTDAGLYQELILEHDRERHGHGLRDGAAGESHQRNPVCGDEVLLRLHVEGDRVADVSWQGSGCAISMASASVLHDVVVGLSLDELGERIELFRDAMRSKGRQEIDEELFGDAIALSGVSKFPARVKCALLSWMAAEHALDTARGL</sequence>
<dbReference type="Proteomes" id="UP001157160">
    <property type="component" value="Unassembled WGS sequence"/>
</dbReference>
<reference evidence="2 3" key="1">
    <citation type="journal article" date="2014" name="Int. J. Syst. Evol. Microbiol.">
        <title>Complete genome sequence of Corynebacterium casei LMG S-19264T (=DSM 44701T), isolated from a smear-ripened cheese.</title>
        <authorList>
            <consortium name="US DOE Joint Genome Institute (JGI-PGF)"/>
            <person name="Walter F."/>
            <person name="Albersmeier A."/>
            <person name="Kalinowski J."/>
            <person name="Ruckert C."/>
        </authorList>
    </citation>
    <scope>NUCLEOTIDE SEQUENCE [LARGE SCALE GENOMIC DNA]</scope>
    <source>
        <strain evidence="2 3">NBRC 112289</strain>
    </source>
</reference>
<dbReference type="SUPFAM" id="SSF82649">
    <property type="entry name" value="SufE/NifU"/>
    <property type="match status" value="1"/>
</dbReference>
<dbReference type="EMBL" id="BSUL01000001">
    <property type="protein sequence ID" value="GMA29674.1"/>
    <property type="molecule type" value="Genomic_DNA"/>
</dbReference>
<dbReference type="GO" id="GO:0005506">
    <property type="term" value="F:iron ion binding"/>
    <property type="evidence" value="ECO:0007669"/>
    <property type="project" value="InterPro"/>
</dbReference>
<keyword evidence="3" id="KW-1185">Reference proteome</keyword>
<accession>A0AA37UIM3</accession>
<feature type="domain" description="NIF system FeS cluster assembly NifU N-terminal" evidence="1">
    <location>
        <begin position="8"/>
        <end position="128"/>
    </location>
</feature>
<evidence type="ECO:0000313" key="2">
    <source>
        <dbReference type="EMBL" id="GMA29674.1"/>
    </source>
</evidence>
<gene>
    <name evidence="2" type="ORF">GCM10025874_29270</name>
</gene>
<dbReference type="InterPro" id="IPR002871">
    <property type="entry name" value="NIF_FeS_clus_asmbl_NifU_N"/>
</dbReference>
<proteinExistence type="predicted"/>
<dbReference type="NCBIfam" id="TIGR01994">
    <property type="entry name" value="SUF_scaf_2"/>
    <property type="match status" value="1"/>
</dbReference>
<evidence type="ECO:0000259" key="1">
    <source>
        <dbReference type="Pfam" id="PF01592"/>
    </source>
</evidence>
<dbReference type="Pfam" id="PF01592">
    <property type="entry name" value="NifU_N"/>
    <property type="match status" value="1"/>
</dbReference>
<protein>
    <submittedName>
        <fullName evidence="2">Iron-sulfur cluster assembly scaffold protein NifU</fullName>
    </submittedName>
</protein>
<comment type="caution">
    <text evidence="2">The sequence shown here is derived from an EMBL/GenBank/DDBJ whole genome shotgun (WGS) entry which is preliminary data.</text>
</comment>
<dbReference type="AlphaFoldDB" id="A0AA37UIM3"/>
<dbReference type="Gene3D" id="3.90.1010.10">
    <property type="match status" value="1"/>
</dbReference>
<dbReference type="GO" id="GO:0016226">
    <property type="term" value="P:iron-sulfur cluster assembly"/>
    <property type="evidence" value="ECO:0007669"/>
    <property type="project" value="InterPro"/>
</dbReference>
<dbReference type="PANTHER" id="PTHR10093">
    <property type="entry name" value="IRON-SULFUR CLUSTER ASSEMBLY ENZYME NIFU HOMOLOG"/>
    <property type="match status" value="1"/>
</dbReference>
<organism evidence="2 3">
    <name type="scientific">Arenivirga flava</name>
    <dbReference type="NCBI Taxonomy" id="1930060"/>
    <lineage>
        <taxon>Bacteria</taxon>
        <taxon>Bacillati</taxon>
        <taxon>Actinomycetota</taxon>
        <taxon>Actinomycetes</taxon>
        <taxon>Micrococcales</taxon>
        <taxon>Microbacteriaceae</taxon>
        <taxon>Arenivirga</taxon>
    </lineage>
</organism>
<name>A0AA37UIM3_9MICO</name>
<dbReference type="CDD" id="cd06664">
    <property type="entry name" value="IscU_like"/>
    <property type="match status" value="1"/>
</dbReference>